<name>C9RK39_FIBSS</name>
<sequence length="84" mass="9917">MQPYISNNKDIRDFVLNILKSKKWEIARHGKHVILRHIEEGANKIFSIPCTPSDSRAFSNFCRDYYRYVREFLIQSGKIQNSIA</sequence>
<evidence type="ECO:0008006" key="5">
    <source>
        <dbReference type="Google" id="ProtNLM"/>
    </source>
</evidence>
<dbReference type="Proteomes" id="UP000001497">
    <property type="component" value="Chromosome"/>
</dbReference>
<proteinExistence type="predicted"/>
<dbReference type="KEGG" id="fsc:FSU_2725"/>
<protein>
    <recommendedName>
        <fullName evidence="5">HicA toxin of toxin-antitoxin</fullName>
    </recommendedName>
</protein>
<gene>
    <name evidence="1" type="ordered locus">Fisuc_2186</name>
    <name evidence="2" type="ordered locus">FSU_2725</name>
</gene>
<evidence type="ECO:0000313" key="4">
    <source>
        <dbReference type="Proteomes" id="UP000001497"/>
    </source>
</evidence>
<dbReference type="OrthoDB" id="3621556at2"/>
<reference evidence="3" key="2">
    <citation type="submission" date="2010-08" db="EMBL/GenBank/DDBJ databases">
        <title>Complete sequence of Fibrobacter succinogenes subsp. succinogenes S85.</title>
        <authorList>
            <person name="Durkin A.S."/>
            <person name="Nelson K.E."/>
            <person name="Morrison M."/>
            <person name="Forsberg C.W."/>
            <person name="Wilson D.B."/>
            <person name="Russell J.B."/>
            <person name="Cann I.K.O."/>
            <person name="Mackie R.I."/>
            <person name="White B.A."/>
        </authorList>
    </citation>
    <scope>NUCLEOTIDE SEQUENCE [LARGE SCALE GENOMIC DNA]</scope>
    <source>
        <strain evidence="3">ATCC 19169 / S85</strain>
    </source>
</reference>
<accession>C9RK39</accession>
<evidence type="ECO:0000313" key="3">
    <source>
        <dbReference type="Proteomes" id="UP000000517"/>
    </source>
</evidence>
<reference evidence="1 4" key="1">
    <citation type="submission" date="2009-10" db="EMBL/GenBank/DDBJ databases">
        <title>Complete sequence of Fibrobacter succinogenes subsp. succinogenes S85.</title>
        <authorList>
            <consortium name="US DOE Joint Genome Institute"/>
            <person name="Lucas S."/>
            <person name="Copeland A."/>
            <person name="Lapidus A."/>
            <person name="Glavina del Rio T."/>
            <person name="Tice H."/>
            <person name="Bruce D."/>
            <person name="Goodwin L."/>
            <person name="Pitluck S."/>
            <person name="Chertkov O."/>
            <person name="Detter J.C."/>
            <person name="Han C."/>
            <person name="Tapia R."/>
            <person name="Larimer F."/>
            <person name="Land M."/>
            <person name="Hauser L."/>
            <person name="Kyrpides N."/>
            <person name="Mikhailova N."/>
            <person name="Weimer P.J."/>
            <person name="Stevenson D.M."/>
            <person name="Boyum J."/>
            <person name="Brumm P.I."/>
            <person name="Mead D."/>
        </authorList>
    </citation>
    <scope>NUCLEOTIDE SEQUENCE [LARGE SCALE GENOMIC DNA]</scope>
    <source>
        <strain evidence="4">ATCC 19169 / S85</strain>
        <strain evidence="1">S85</strain>
    </source>
</reference>
<dbReference type="Proteomes" id="UP000000517">
    <property type="component" value="Chromosome"/>
</dbReference>
<dbReference type="STRING" id="59374.FSU_2725"/>
<dbReference type="RefSeq" id="WP_014546832.1">
    <property type="nucleotide sequence ID" value="NC_013410.1"/>
</dbReference>
<dbReference type="EMBL" id="CP002158">
    <property type="protein sequence ID" value="ADL25864.1"/>
    <property type="molecule type" value="Genomic_DNA"/>
</dbReference>
<keyword evidence="4" id="KW-1185">Reference proteome</keyword>
<evidence type="ECO:0000313" key="2">
    <source>
        <dbReference type="EMBL" id="ADL25864.1"/>
    </source>
</evidence>
<dbReference type="HOGENOM" id="CLU_2568798_0_0_0"/>
<evidence type="ECO:0000313" key="1">
    <source>
        <dbReference type="EMBL" id="ACX75772.1"/>
    </source>
</evidence>
<organism evidence="2 3">
    <name type="scientific">Fibrobacter succinogenes (strain ATCC 19169 / S85)</name>
    <dbReference type="NCBI Taxonomy" id="59374"/>
    <lineage>
        <taxon>Bacteria</taxon>
        <taxon>Pseudomonadati</taxon>
        <taxon>Fibrobacterota</taxon>
        <taxon>Fibrobacteria</taxon>
        <taxon>Fibrobacterales</taxon>
        <taxon>Fibrobacteraceae</taxon>
        <taxon>Fibrobacter</taxon>
    </lineage>
</organism>
<reference evidence="2" key="3">
    <citation type="submission" date="2010-08" db="EMBL/GenBank/DDBJ databases">
        <authorList>
            <person name="Durkin A.S."/>
            <person name="Nelson K.E."/>
            <person name="Morrison M."/>
            <person name="Forsberg C.W."/>
            <person name="Wilson D.B."/>
            <person name="Russell J.B."/>
            <person name="Cann I.K.O."/>
            <person name="Mackie R.I."/>
            <person name="White B.A."/>
        </authorList>
    </citation>
    <scope>NUCLEOTIDE SEQUENCE</scope>
    <source>
        <strain evidence="2">S85</strain>
    </source>
</reference>
<dbReference type="EMBL" id="CP001792">
    <property type="protein sequence ID" value="ACX75772.1"/>
    <property type="molecule type" value="Genomic_DNA"/>
</dbReference>
<dbReference type="AlphaFoldDB" id="C9RK39"/>
<dbReference type="KEGG" id="fsu:Fisuc_2186"/>